<dbReference type="AlphaFoldDB" id="A0AAD4PVY3"/>
<dbReference type="EMBL" id="JAJTJA010000013">
    <property type="protein sequence ID" value="KAH8690820.1"/>
    <property type="molecule type" value="Genomic_DNA"/>
</dbReference>
<dbReference type="GeneID" id="70251440"/>
<keyword evidence="2" id="KW-1185">Reference proteome</keyword>
<evidence type="ECO:0000313" key="1">
    <source>
        <dbReference type="EMBL" id="KAH8690820.1"/>
    </source>
</evidence>
<gene>
    <name evidence="1" type="ORF">BGW36DRAFT_432602</name>
</gene>
<proteinExistence type="predicted"/>
<protein>
    <submittedName>
        <fullName evidence="1">Uncharacterized protein</fullName>
    </submittedName>
</protein>
<evidence type="ECO:0000313" key="2">
    <source>
        <dbReference type="Proteomes" id="UP001201262"/>
    </source>
</evidence>
<comment type="caution">
    <text evidence="1">The sequence shown here is derived from an EMBL/GenBank/DDBJ whole genome shotgun (WGS) entry which is preliminary data.</text>
</comment>
<sequence length="176" mass="18751">MVRNSNLFHTDSAKAFCATASAQITGTPEIELNPQSTYIASQYACADYPYDLIYTVLAEDIYLGAVCAPPWVTNPASLAAWSTSAASQVSYATMQDFADPFDQITYIITPSNFTVPPSTGITGSSSTTASPLQTVQIPTTATVSSSSTSAAVKWAVPYIYIYSLLATGHFLLYANL</sequence>
<dbReference type="Proteomes" id="UP001201262">
    <property type="component" value="Unassembled WGS sequence"/>
</dbReference>
<reference evidence="1" key="1">
    <citation type="submission" date="2021-12" db="EMBL/GenBank/DDBJ databases">
        <title>Convergent genome expansion in fungi linked to evolution of root-endophyte symbiosis.</title>
        <authorList>
            <consortium name="DOE Joint Genome Institute"/>
            <person name="Ke Y.-H."/>
            <person name="Bonito G."/>
            <person name="Liao H.-L."/>
            <person name="Looney B."/>
            <person name="Rojas-Flechas A."/>
            <person name="Nash J."/>
            <person name="Hameed K."/>
            <person name="Schadt C."/>
            <person name="Martin F."/>
            <person name="Crous P.W."/>
            <person name="Miettinen O."/>
            <person name="Magnuson J.K."/>
            <person name="Labbe J."/>
            <person name="Jacobson D."/>
            <person name="Doktycz M.J."/>
            <person name="Veneault-Fourrey C."/>
            <person name="Kuo A."/>
            <person name="Mondo S."/>
            <person name="Calhoun S."/>
            <person name="Riley R."/>
            <person name="Ohm R."/>
            <person name="LaButti K."/>
            <person name="Andreopoulos B."/>
            <person name="Pangilinan J."/>
            <person name="Nolan M."/>
            <person name="Tritt A."/>
            <person name="Clum A."/>
            <person name="Lipzen A."/>
            <person name="Daum C."/>
            <person name="Barry K."/>
            <person name="Grigoriev I.V."/>
            <person name="Vilgalys R."/>
        </authorList>
    </citation>
    <scope>NUCLEOTIDE SEQUENCE</scope>
    <source>
        <strain evidence="1">PMI_201</strain>
    </source>
</reference>
<name>A0AAD4PVY3_9EURO</name>
<dbReference type="RefSeq" id="XP_046067016.1">
    <property type="nucleotide sequence ID" value="XM_046221153.1"/>
</dbReference>
<organism evidence="1 2">
    <name type="scientific">Talaromyces proteolyticus</name>
    <dbReference type="NCBI Taxonomy" id="1131652"/>
    <lineage>
        <taxon>Eukaryota</taxon>
        <taxon>Fungi</taxon>
        <taxon>Dikarya</taxon>
        <taxon>Ascomycota</taxon>
        <taxon>Pezizomycotina</taxon>
        <taxon>Eurotiomycetes</taxon>
        <taxon>Eurotiomycetidae</taxon>
        <taxon>Eurotiales</taxon>
        <taxon>Trichocomaceae</taxon>
        <taxon>Talaromyces</taxon>
        <taxon>Talaromyces sect. Bacilispori</taxon>
    </lineage>
</organism>
<accession>A0AAD4PVY3</accession>